<sequence>MATCHCSVEKPCRETSSFHVTVRDLSRDVWLIFPLSEHAEQSRSLIAMLSNRCQILHLIWGRLEIAKLYCWNLAAPALSVARLEHDLFI</sequence>
<evidence type="ECO:0000313" key="1">
    <source>
        <dbReference type="EMBL" id="MBB3204323.1"/>
    </source>
</evidence>
<dbReference type="AlphaFoldDB" id="A0A7W5H3Q0"/>
<name>A0A7W5H3Q0_9BACT</name>
<evidence type="ECO:0000313" key="2">
    <source>
        <dbReference type="Proteomes" id="UP000536179"/>
    </source>
</evidence>
<dbReference type="Proteomes" id="UP000536179">
    <property type="component" value="Unassembled WGS sequence"/>
</dbReference>
<dbReference type="EMBL" id="JACHXU010000001">
    <property type="protein sequence ID" value="MBB3204323.1"/>
    <property type="molecule type" value="Genomic_DNA"/>
</dbReference>
<protein>
    <submittedName>
        <fullName evidence="1">Uncharacterized protein</fullName>
    </submittedName>
</protein>
<keyword evidence="2" id="KW-1185">Reference proteome</keyword>
<accession>A0A7W5H3Q0</accession>
<proteinExistence type="predicted"/>
<gene>
    <name evidence="1" type="ORF">FHS27_000087</name>
</gene>
<comment type="caution">
    <text evidence="1">The sequence shown here is derived from an EMBL/GenBank/DDBJ whole genome shotgun (WGS) entry which is preliminary data.</text>
</comment>
<organism evidence="1 2">
    <name type="scientific">Aporhodopirellula rubra</name>
    <dbReference type="NCBI Taxonomy" id="980271"/>
    <lineage>
        <taxon>Bacteria</taxon>
        <taxon>Pseudomonadati</taxon>
        <taxon>Planctomycetota</taxon>
        <taxon>Planctomycetia</taxon>
        <taxon>Pirellulales</taxon>
        <taxon>Pirellulaceae</taxon>
        <taxon>Aporhodopirellula</taxon>
    </lineage>
</organism>
<reference evidence="1 2" key="1">
    <citation type="submission" date="2020-08" db="EMBL/GenBank/DDBJ databases">
        <title>Genomic Encyclopedia of Type Strains, Phase III (KMG-III): the genomes of soil and plant-associated and newly described type strains.</title>
        <authorList>
            <person name="Whitman W."/>
        </authorList>
    </citation>
    <scope>NUCLEOTIDE SEQUENCE [LARGE SCALE GENOMIC DNA]</scope>
    <source>
        <strain evidence="1 2">CECT 8075</strain>
    </source>
</reference>